<accession>A0A8J3MYH3</accession>
<dbReference type="InterPro" id="IPR018699">
    <property type="entry name" value="DUF2203"/>
</dbReference>
<keyword evidence="1" id="KW-0175">Coiled coil</keyword>
<dbReference type="EMBL" id="BNJK01000001">
    <property type="protein sequence ID" value="GHO92049.1"/>
    <property type="molecule type" value="Genomic_DNA"/>
</dbReference>
<comment type="caution">
    <text evidence="2">The sequence shown here is derived from an EMBL/GenBank/DDBJ whole genome shotgun (WGS) entry which is preliminary data.</text>
</comment>
<dbReference type="PIRSF" id="PIRSF016498">
    <property type="entry name" value="UCP016498"/>
    <property type="match status" value="1"/>
</dbReference>
<keyword evidence="3" id="KW-1185">Reference proteome</keyword>
<protein>
    <recommendedName>
        <fullName evidence="4">DUF2203 domain-containing protein</fullName>
    </recommendedName>
</protein>
<dbReference type="AlphaFoldDB" id="A0A8J3MYH3"/>
<name>A0A8J3MYH3_9CHLR</name>
<evidence type="ECO:0000313" key="3">
    <source>
        <dbReference type="Proteomes" id="UP000597444"/>
    </source>
</evidence>
<feature type="coiled-coil region" evidence="1">
    <location>
        <begin position="24"/>
        <end position="76"/>
    </location>
</feature>
<reference evidence="2" key="1">
    <citation type="submission" date="2020-10" db="EMBL/GenBank/DDBJ databases">
        <title>Taxonomic study of unclassified bacteria belonging to the class Ktedonobacteria.</title>
        <authorList>
            <person name="Yabe S."/>
            <person name="Wang C.M."/>
            <person name="Zheng Y."/>
            <person name="Sakai Y."/>
            <person name="Cavaletti L."/>
            <person name="Monciardini P."/>
            <person name="Donadio S."/>
        </authorList>
    </citation>
    <scope>NUCLEOTIDE SEQUENCE</scope>
    <source>
        <strain evidence="2">ID150040</strain>
    </source>
</reference>
<sequence>MAHYFTREEAEALLPEITVVLYKIQESHRNVLALKTELEEIQAQAMGNGHHLYERILRLQQDVAASMQQLRDALEELEPFGCELKDPAIGLIDFLSLRDGEEVYLCWKLGEQSVAFWHYLHTGFAGRQPLD</sequence>
<proteinExistence type="predicted"/>
<dbReference type="Proteomes" id="UP000597444">
    <property type="component" value="Unassembled WGS sequence"/>
</dbReference>
<evidence type="ECO:0000256" key="1">
    <source>
        <dbReference type="SAM" id="Coils"/>
    </source>
</evidence>
<evidence type="ECO:0008006" key="4">
    <source>
        <dbReference type="Google" id="ProtNLM"/>
    </source>
</evidence>
<dbReference type="Pfam" id="PF09969">
    <property type="entry name" value="DUF2203"/>
    <property type="match status" value="1"/>
</dbReference>
<gene>
    <name evidence="2" type="ORF">KSF_020970</name>
</gene>
<organism evidence="2 3">
    <name type="scientific">Reticulibacter mediterranei</name>
    <dbReference type="NCBI Taxonomy" id="2778369"/>
    <lineage>
        <taxon>Bacteria</taxon>
        <taxon>Bacillati</taxon>
        <taxon>Chloroflexota</taxon>
        <taxon>Ktedonobacteria</taxon>
        <taxon>Ktedonobacterales</taxon>
        <taxon>Reticulibacteraceae</taxon>
        <taxon>Reticulibacter</taxon>
    </lineage>
</organism>
<evidence type="ECO:0000313" key="2">
    <source>
        <dbReference type="EMBL" id="GHO92049.1"/>
    </source>
</evidence>